<dbReference type="PROSITE" id="PS00061">
    <property type="entry name" value="ADH_SHORT"/>
    <property type="match status" value="1"/>
</dbReference>
<dbReference type="PANTHER" id="PTHR43639:SF1">
    <property type="entry name" value="SHORT-CHAIN DEHYDROGENASE_REDUCTASE FAMILY PROTEIN"/>
    <property type="match status" value="1"/>
</dbReference>
<evidence type="ECO:0000313" key="4">
    <source>
        <dbReference type="Proteomes" id="UP001500839"/>
    </source>
</evidence>
<keyword evidence="2" id="KW-0560">Oxidoreductase</keyword>
<dbReference type="InterPro" id="IPR020904">
    <property type="entry name" value="Sc_DH/Rdtase_CS"/>
</dbReference>
<dbReference type="InterPro" id="IPR036291">
    <property type="entry name" value="NAD(P)-bd_dom_sf"/>
</dbReference>
<reference evidence="4" key="1">
    <citation type="journal article" date="2019" name="Int. J. Syst. Evol. Microbiol.">
        <title>The Global Catalogue of Microorganisms (GCM) 10K type strain sequencing project: providing services to taxonomists for standard genome sequencing and annotation.</title>
        <authorList>
            <consortium name="The Broad Institute Genomics Platform"/>
            <consortium name="The Broad Institute Genome Sequencing Center for Infectious Disease"/>
            <person name="Wu L."/>
            <person name="Ma J."/>
        </authorList>
    </citation>
    <scope>NUCLEOTIDE SEQUENCE [LARGE SCALE GENOMIC DNA]</scope>
    <source>
        <strain evidence="4">JCM 18542</strain>
    </source>
</reference>
<organism evidence="3 4">
    <name type="scientific">Tomitella cavernea</name>
    <dbReference type="NCBI Taxonomy" id="1387982"/>
    <lineage>
        <taxon>Bacteria</taxon>
        <taxon>Bacillati</taxon>
        <taxon>Actinomycetota</taxon>
        <taxon>Actinomycetes</taxon>
        <taxon>Mycobacteriales</taxon>
        <taxon>Tomitella</taxon>
    </lineage>
</organism>
<name>A0ABP9CJB2_9ACTN</name>
<comment type="similarity">
    <text evidence="1">Belongs to the short-chain dehydrogenases/reductases (SDR) family.</text>
</comment>
<dbReference type="Pfam" id="PF13561">
    <property type="entry name" value="adh_short_C2"/>
    <property type="match status" value="1"/>
</dbReference>
<dbReference type="InterPro" id="IPR002347">
    <property type="entry name" value="SDR_fam"/>
</dbReference>
<protein>
    <submittedName>
        <fullName evidence="3">SDR family oxidoreductase</fullName>
    </submittedName>
</protein>
<dbReference type="SUPFAM" id="SSF51735">
    <property type="entry name" value="NAD(P)-binding Rossmann-fold domains"/>
    <property type="match status" value="1"/>
</dbReference>
<keyword evidence="4" id="KW-1185">Reference proteome</keyword>
<sequence>MGTLDGKVALITGAGQGVGEGVAFALAKEGASIAALGRTKAKVDETVEAIQALGGTAIAVECDVAKEDQLSPAVDEVVSALGGIDILVNNANYSVLGPIAQIKRHHVDKAFAVGPLAALSLMQLCYPVMKERGGGAVINMVTSASVRWDTSNYGGYAAAKEAMRSLSRAAASEWGRDNIRVNAVAPHALSPGLKAWTEHNPEEAAEFVATIPMGRIGECEQDIGRAVAFLVGPDARYLTGATIPLDGGQARWV</sequence>
<evidence type="ECO:0000313" key="3">
    <source>
        <dbReference type="EMBL" id="GAA4809998.1"/>
    </source>
</evidence>
<dbReference type="Gene3D" id="3.40.50.720">
    <property type="entry name" value="NAD(P)-binding Rossmann-like Domain"/>
    <property type="match status" value="1"/>
</dbReference>
<accession>A0ABP9CJB2</accession>
<dbReference type="PRINTS" id="PR00080">
    <property type="entry name" value="SDRFAMILY"/>
</dbReference>
<evidence type="ECO:0000256" key="2">
    <source>
        <dbReference type="ARBA" id="ARBA00023002"/>
    </source>
</evidence>
<dbReference type="CDD" id="cd05233">
    <property type="entry name" value="SDR_c"/>
    <property type="match status" value="1"/>
</dbReference>
<dbReference type="RefSeq" id="WP_200170698.1">
    <property type="nucleotide sequence ID" value="NZ_BAABKQ010000001.1"/>
</dbReference>
<comment type="caution">
    <text evidence="3">The sequence shown here is derived from an EMBL/GenBank/DDBJ whole genome shotgun (WGS) entry which is preliminary data.</text>
</comment>
<evidence type="ECO:0000256" key="1">
    <source>
        <dbReference type="ARBA" id="ARBA00006484"/>
    </source>
</evidence>
<dbReference type="PANTHER" id="PTHR43639">
    <property type="entry name" value="OXIDOREDUCTASE, SHORT-CHAIN DEHYDROGENASE/REDUCTASE FAMILY (AFU_ORTHOLOGUE AFUA_5G02870)"/>
    <property type="match status" value="1"/>
</dbReference>
<gene>
    <name evidence="3" type="ORF">GCM10023353_12710</name>
</gene>
<proteinExistence type="inferred from homology"/>
<dbReference type="EMBL" id="BAABKQ010000001">
    <property type="protein sequence ID" value="GAA4809998.1"/>
    <property type="molecule type" value="Genomic_DNA"/>
</dbReference>
<dbReference type="Proteomes" id="UP001500839">
    <property type="component" value="Unassembled WGS sequence"/>
</dbReference>
<dbReference type="PRINTS" id="PR00081">
    <property type="entry name" value="GDHRDH"/>
</dbReference>